<dbReference type="KEGG" id="thyd:TTHT_2221"/>
<evidence type="ECO:0000259" key="3">
    <source>
        <dbReference type="PROSITE" id="PS51782"/>
    </source>
</evidence>
<dbReference type="SUPFAM" id="SSF54106">
    <property type="entry name" value="LysM domain"/>
    <property type="match status" value="3"/>
</dbReference>
<dbReference type="PROSITE" id="PS50005">
    <property type="entry name" value="TPR"/>
    <property type="match status" value="1"/>
</dbReference>
<evidence type="ECO:0000256" key="1">
    <source>
        <dbReference type="PROSITE-ProRule" id="PRU00339"/>
    </source>
</evidence>
<proteinExistence type="predicted"/>
<feature type="domain" description="LysM" evidence="3">
    <location>
        <begin position="420"/>
        <end position="464"/>
    </location>
</feature>
<dbReference type="InterPro" id="IPR023346">
    <property type="entry name" value="Lysozyme-like_dom_sf"/>
</dbReference>
<dbReference type="CDD" id="cd16894">
    <property type="entry name" value="MltD-like"/>
    <property type="match status" value="1"/>
</dbReference>
<dbReference type="PROSITE" id="PS51782">
    <property type="entry name" value="LYSM"/>
    <property type="match status" value="3"/>
</dbReference>
<dbReference type="Pfam" id="PF01476">
    <property type="entry name" value="LysM"/>
    <property type="match status" value="3"/>
</dbReference>
<dbReference type="InterPro" id="IPR036779">
    <property type="entry name" value="LysM_dom_sf"/>
</dbReference>
<dbReference type="PANTHER" id="PTHR33734:SF22">
    <property type="entry name" value="MEMBRANE-BOUND LYTIC MUREIN TRANSGLYCOSYLASE D"/>
    <property type="match status" value="1"/>
</dbReference>
<dbReference type="RefSeq" id="WP_201327960.1">
    <property type="nucleotide sequence ID" value="NZ_AP017470.1"/>
</dbReference>
<dbReference type="Gene3D" id="1.10.530.10">
    <property type="match status" value="1"/>
</dbReference>
<dbReference type="Pfam" id="PF01464">
    <property type="entry name" value="SLT"/>
    <property type="match status" value="1"/>
</dbReference>
<name>A0A7R6T0E1_9BACT</name>
<reference evidence="4 5" key="1">
    <citation type="journal article" date="2012" name="Extremophiles">
        <title>Thermotomaculum hydrothermale gen. nov., sp. nov., a novel heterotrophic thermophile within the phylum Acidobacteria from a deep-sea hydrothermal vent chimney in the Southern Okinawa Trough.</title>
        <authorList>
            <person name="Izumi H."/>
            <person name="Nunoura T."/>
            <person name="Miyazaki M."/>
            <person name="Mino S."/>
            <person name="Toki T."/>
            <person name="Takai K."/>
            <person name="Sako Y."/>
            <person name="Sawabe T."/>
            <person name="Nakagawa S."/>
        </authorList>
    </citation>
    <scope>NUCLEOTIDE SEQUENCE [LARGE SCALE GENOMIC DNA]</scope>
    <source>
        <strain evidence="4 5">AC55</strain>
    </source>
</reference>
<organism evidence="4 5">
    <name type="scientific">Thermotomaculum hydrothermale</name>
    <dbReference type="NCBI Taxonomy" id="981385"/>
    <lineage>
        <taxon>Bacteria</taxon>
        <taxon>Pseudomonadati</taxon>
        <taxon>Acidobacteriota</taxon>
        <taxon>Holophagae</taxon>
        <taxon>Thermotomaculales</taxon>
        <taxon>Thermotomaculaceae</taxon>
        <taxon>Thermotomaculum</taxon>
    </lineage>
</organism>
<evidence type="ECO:0000313" key="4">
    <source>
        <dbReference type="EMBL" id="BBB33645.1"/>
    </source>
</evidence>
<evidence type="ECO:0000313" key="5">
    <source>
        <dbReference type="Proteomes" id="UP000595564"/>
    </source>
</evidence>
<accession>A0A7R6T0E1</accession>
<feature type="repeat" description="TPR" evidence="1">
    <location>
        <begin position="46"/>
        <end position="79"/>
    </location>
</feature>
<dbReference type="CDD" id="cd00118">
    <property type="entry name" value="LysM"/>
    <property type="match status" value="3"/>
</dbReference>
<dbReference type="SMART" id="SM00257">
    <property type="entry name" value="LysM"/>
    <property type="match status" value="3"/>
</dbReference>
<dbReference type="AlphaFoldDB" id="A0A7R6T0E1"/>
<feature type="domain" description="LysM" evidence="3">
    <location>
        <begin position="560"/>
        <end position="603"/>
    </location>
</feature>
<dbReference type="InterPro" id="IPR018392">
    <property type="entry name" value="LysM"/>
</dbReference>
<gene>
    <name evidence="4" type="primary">mltD</name>
    <name evidence="4" type="ORF">TTHT_2221</name>
</gene>
<feature type="chain" id="PRO_5032808609" evidence="2">
    <location>
        <begin position="21"/>
        <end position="606"/>
    </location>
</feature>
<dbReference type="PROSITE" id="PS51257">
    <property type="entry name" value="PROKAR_LIPOPROTEIN"/>
    <property type="match status" value="1"/>
</dbReference>
<keyword evidence="5" id="KW-1185">Reference proteome</keyword>
<sequence length="606" mass="70442">MYSGIKIFVFISLLLGVSCANPKIEINPPENKLNVEKEVNSGIESALYYYKTGKMYSEIGYVEDAKTYFDKAVEFVYEQPDEVINNPEFKQFREDLINKIHFQETTLLAKGDAYSETEQDNDVKDEILNDGDIKLSGEEELSEKKLIESSKVTYSFPVVVNEKVLAFIKAYSTKLKPVIQATLERSGRYIDRYKEIFREQGVPEDLAYLPIIESGFKIHALSRAKAKGIWQFVRGTARLEGLRVDWWVDERCDPEKSAIAAAKHLKKLYEHYNDWYLALAAYNAGQGKVDRAIRRAKTRDFWKLAKHRWLLRRETKNYVPAFIAALIIAKNPEKYGFTDLNYEKPLEYDTVTIDSCTDLRVIAKLCNTSVRKIQELNPHLRRLTTPIRVKNFKINIPKGTKDKFIAEFSKLPPEKRVTLRYHRIKRGETLSQIARRYQTSVSAICRANGIRNKRLIRAGKTIVIPIGTGHDYYVPRVKDFTVKYRRKRYPRGKKFYYRVRRGDSLYRIARKFDTDTESIKKWNKLKSNLLRPGKKLVVYYGISTKRKESHSSVKDKIPEGFYLVREGDTIYSISRKFGLSVARLKKINNIKSNIIRPGDLLKVKDI</sequence>
<protein>
    <submittedName>
        <fullName evidence="4">DniR membrane-bound lytic murein transglycosylase D</fullName>
    </submittedName>
</protein>
<dbReference type="InterPro" id="IPR019734">
    <property type="entry name" value="TPR_rpt"/>
</dbReference>
<dbReference type="Gene3D" id="3.10.350.10">
    <property type="entry name" value="LysM domain"/>
    <property type="match status" value="3"/>
</dbReference>
<dbReference type="InterPro" id="IPR008258">
    <property type="entry name" value="Transglycosylase_SLT_dom_1"/>
</dbReference>
<keyword evidence="1" id="KW-0802">TPR repeat</keyword>
<feature type="domain" description="LysM" evidence="3">
    <location>
        <begin position="495"/>
        <end position="538"/>
    </location>
</feature>
<evidence type="ECO:0000256" key="2">
    <source>
        <dbReference type="SAM" id="SignalP"/>
    </source>
</evidence>
<keyword evidence="2" id="KW-0732">Signal</keyword>
<dbReference type="SUPFAM" id="SSF53955">
    <property type="entry name" value="Lysozyme-like"/>
    <property type="match status" value="1"/>
</dbReference>
<dbReference type="Proteomes" id="UP000595564">
    <property type="component" value="Chromosome"/>
</dbReference>
<dbReference type="EMBL" id="AP017470">
    <property type="protein sequence ID" value="BBB33645.1"/>
    <property type="molecule type" value="Genomic_DNA"/>
</dbReference>
<feature type="signal peptide" evidence="2">
    <location>
        <begin position="1"/>
        <end position="20"/>
    </location>
</feature>
<dbReference type="GO" id="GO:0008932">
    <property type="term" value="F:lytic endotransglycosylase activity"/>
    <property type="evidence" value="ECO:0007669"/>
    <property type="project" value="TreeGrafter"/>
</dbReference>
<dbReference type="PANTHER" id="PTHR33734">
    <property type="entry name" value="LYSM DOMAIN-CONTAINING GPI-ANCHORED PROTEIN 2"/>
    <property type="match status" value="1"/>
</dbReference>